<keyword evidence="1" id="KW-0472">Membrane</keyword>
<protein>
    <submittedName>
        <fullName evidence="2">DUF3784 domain-containing protein</fullName>
    </submittedName>
</protein>
<evidence type="ECO:0000313" key="3">
    <source>
        <dbReference type="Proteomes" id="UP000265725"/>
    </source>
</evidence>
<evidence type="ECO:0000313" key="2">
    <source>
        <dbReference type="EMBL" id="AYC28485.1"/>
    </source>
</evidence>
<feature type="transmembrane region" description="Helical" evidence="1">
    <location>
        <begin position="12"/>
        <end position="30"/>
    </location>
</feature>
<keyword evidence="1" id="KW-0812">Transmembrane</keyword>
<name>A0A385YP76_9BACL</name>
<dbReference type="Proteomes" id="UP000265725">
    <property type="component" value="Chromosome"/>
</dbReference>
<dbReference type="AlphaFoldDB" id="A0A385YP76"/>
<reference evidence="3" key="1">
    <citation type="submission" date="2018-09" db="EMBL/GenBank/DDBJ databases">
        <authorList>
            <person name="Zhu H."/>
        </authorList>
    </citation>
    <scope>NUCLEOTIDE SEQUENCE [LARGE SCALE GENOMIC DNA]</scope>
    <source>
        <strain evidence="3">K2R23-3</strain>
    </source>
</reference>
<sequence>MDNHLPGGARKMYIGIALSLLFFLASYFIWKKQKLWLLAGYHEENFIGDKKRLARDAGIFTFIIGLLTLAMSLLIDSYGDFVGIIYAIVIAILSIGFLIKVNVGERQ</sequence>
<gene>
    <name evidence="2" type="ORF">D3873_00850</name>
</gene>
<dbReference type="InterPro" id="IPR017259">
    <property type="entry name" value="UCP037672"/>
</dbReference>
<dbReference type="EMBL" id="CP032418">
    <property type="protein sequence ID" value="AYC28485.1"/>
    <property type="molecule type" value="Genomic_DNA"/>
</dbReference>
<evidence type="ECO:0000256" key="1">
    <source>
        <dbReference type="SAM" id="Phobius"/>
    </source>
</evidence>
<feature type="transmembrane region" description="Helical" evidence="1">
    <location>
        <begin position="81"/>
        <end position="99"/>
    </location>
</feature>
<accession>A0A385YP76</accession>
<keyword evidence="3" id="KW-1185">Reference proteome</keyword>
<dbReference type="KEGG" id="paek:D3873_00850"/>
<organism evidence="2 3">
    <name type="scientific">Paenisporosarcina cavernae</name>
    <dbReference type="NCBI Taxonomy" id="2320858"/>
    <lineage>
        <taxon>Bacteria</taxon>
        <taxon>Bacillati</taxon>
        <taxon>Bacillota</taxon>
        <taxon>Bacilli</taxon>
        <taxon>Bacillales</taxon>
        <taxon>Caryophanaceae</taxon>
        <taxon>Paenisporosarcina</taxon>
    </lineage>
</organism>
<feature type="transmembrane region" description="Helical" evidence="1">
    <location>
        <begin position="57"/>
        <end position="75"/>
    </location>
</feature>
<keyword evidence="1" id="KW-1133">Transmembrane helix</keyword>
<dbReference type="Pfam" id="PF12650">
    <property type="entry name" value="DUF3784"/>
    <property type="match status" value="1"/>
</dbReference>
<proteinExistence type="predicted"/>
<dbReference type="OrthoDB" id="2456740at2"/>